<dbReference type="Proteomes" id="UP000540656">
    <property type="component" value="Unassembled WGS sequence"/>
</dbReference>
<dbReference type="Gene3D" id="3.30.530.20">
    <property type="match status" value="1"/>
</dbReference>
<proteinExistence type="predicted"/>
<dbReference type="InterPro" id="IPR019587">
    <property type="entry name" value="Polyketide_cyclase/dehydratase"/>
</dbReference>
<dbReference type="AlphaFoldDB" id="A0A7Y9RZL7"/>
<evidence type="ECO:0000313" key="1">
    <source>
        <dbReference type="EMBL" id="NYG58249.1"/>
    </source>
</evidence>
<keyword evidence="2" id="KW-1185">Reference proteome</keyword>
<dbReference type="Pfam" id="PF10604">
    <property type="entry name" value="Polyketide_cyc2"/>
    <property type="match status" value="1"/>
</dbReference>
<dbReference type="SUPFAM" id="SSF55961">
    <property type="entry name" value="Bet v1-like"/>
    <property type="match status" value="1"/>
</dbReference>
<dbReference type="RefSeq" id="WP_179501427.1">
    <property type="nucleotide sequence ID" value="NZ_JACCAA010000001.1"/>
</dbReference>
<dbReference type="CDD" id="cd07818">
    <property type="entry name" value="SRPBCC_1"/>
    <property type="match status" value="1"/>
</dbReference>
<dbReference type="EMBL" id="JACCAA010000001">
    <property type="protein sequence ID" value="NYG58249.1"/>
    <property type="molecule type" value="Genomic_DNA"/>
</dbReference>
<dbReference type="InterPro" id="IPR023393">
    <property type="entry name" value="START-like_dom_sf"/>
</dbReference>
<evidence type="ECO:0000313" key="2">
    <source>
        <dbReference type="Proteomes" id="UP000540656"/>
    </source>
</evidence>
<name>A0A7Y9RZL7_9ACTN</name>
<accession>A0A7Y9RZL7</accession>
<sequence>MSTFEVSRSVDVVADPQQIHRLIDDFREWQRWSPWEGVDPSMKRDYSGAQTGQGARYAWVGNRRAGAGSMEITASTPDRIDVSLVFQTPFRATNQVRFDLRPVASGTEVTWTMVGNQKFPMSLLARFFPMDKMIGKDFEKGLAQLKRAAEQPA</sequence>
<organism evidence="1 2">
    <name type="scientific">Nocardioides daedukensis</name>
    <dbReference type="NCBI Taxonomy" id="634462"/>
    <lineage>
        <taxon>Bacteria</taxon>
        <taxon>Bacillati</taxon>
        <taxon>Actinomycetota</taxon>
        <taxon>Actinomycetes</taxon>
        <taxon>Propionibacteriales</taxon>
        <taxon>Nocardioidaceae</taxon>
        <taxon>Nocardioides</taxon>
    </lineage>
</organism>
<protein>
    <submittedName>
        <fullName evidence="1">Uncharacterized protein</fullName>
    </submittedName>
</protein>
<comment type="caution">
    <text evidence="1">The sequence shown here is derived from an EMBL/GenBank/DDBJ whole genome shotgun (WGS) entry which is preliminary data.</text>
</comment>
<gene>
    <name evidence="1" type="ORF">BJ980_001172</name>
</gene>
<reference evidence="1 2" key="1">
    <citation type="submission" date="2020-07" db="EMBL/GenBank/DDBJ databases">
        <title>Sequencing the genomes of 1000 actinobacteria strains.</title>
        <authorList>
            <person name="Klenk H.-P."/>
        </authorList>
    </citation>
    <scope>NUCLEOTIDE SEQUENCE [LARGE SCALE GENOMIC DNA]</scope>
    <source>
        <strain evidence="1 2">DSM 23819</strain>
    </source>
</reference>